<gene>
    <name evidence="1" type="ORF">AYBTSS11_LOCUS21787</name>
</gene>
<name>A0AA86SW68_9FABA</name>
<evidence type="ECO:0000313" key="1">
    <source>
        <dbReference type="EMBL" id="CAJ1968570.1"/>
    </source>
</evidence>
<reference evidence="1" key="1">
    <citation type="submission" date="2023-10" db="EMBL/GenBank/DDBJ databases">
        <authorList>
            <person name="Domelevo Entfellner J.-B."/>
        </authorList>
    </citation>
    <scope>NUCLEOTIDE SEQUENCE</scope>
</reference>
<dbReference type="Proteomes" id="UP001189624">
    <property type="component" value="Chromosome 7"/>
</dbReference>
<dbReference type="AlphaFoldDB" id="A0AA86SW68"/>
<dbReference type="Gramene" id="rna-AYBTSS11_LOCUS21787">
    <property type="protein sequence ID" value="CAJ1968570.1"/>
    <property type="gene ID" value="gene-AYBTSS11_LOCUS21787"/>
</dbReference>
<dbReference type="EMBL" id="OY731404">
    <property type="protein sequence ID" value="CAJ1968570.1"/>
    <property type="molecule type" value="Genomic_DNA"/>
</dbReference>
<keyword evidence="2" id="KW-1185">Reference proteome</keyword>
<organism evidence="1 2">
    <name type="scientific">Sphenostylis stenocarpa</name>
    <dbReference type="NCBI Taxonomy" id="92480"/>
    <lineage>
        <taxon>Eukaryota</taxon>
        <taxon>Viridiplantae</taxon>
        <taxon>Streptophyta</taxon>
        <taxon>Embryophyta</taxon>
        <taxon>Tracheophyta</taxon>
        <taxon>Spermatophyta</taxon>
        <taxon>Magnoliopsida</taxon>
        <taxon>eudicotyledons</taxon>
        <taxon>Gunneridae</taxon>
        <taxon>Pentapetalae</taxon>
        <taxon>rosids</taxon>
        <taxon>fabids</taxon>
        <taxon>Fabales</taxon>
        <taxon>Fabaceae</taxon>
        <taxon>Papilionoideae</taxon>
        <taxon>50 kb inversion clade</taxon>
        <taxon>NPAAA clade</taxon>
        <taxon>indigoferoid/millettioid clade</taxon>
        <taxon>Phaseoleae</taxon>
        <taxon>Sphenostylis</taxon>
    </lineage>
</organism>
<sequence>EKPRKTLQRNTHSDSAVTMIRTNMCRLLMDHGGGYGDGALILGSWEFEKGLGLG</sequence>
<protein>
    <submittedName>
        <fullName evidence="1">Uncharacterized protein</fullName>
    </submittedName>
</protein>
<evidence type="ECO:0000313" key="2">
    <source>
        <dbReference type="Proteomes" id="UP001189624"/>
    </source>
</evidence>
<proteinExistence type="predicted"/>
<accession>A0AA86SW68</accession>
<feature type="non-terminal residue" evidence="1">
    <location>
        <position position="1"/>
    </location>
</feature>